<dbReference type="InterPro" id="IPR001506">
    <property type="entry name" value="Peptidase_M12A"/>
</dbReference>
<dbReference type="Gene3D" id="1.10.10.1940">
    <property type="match status" value="2"/>
</dbReference>
<evidence type="ECO:0000256" key="6">
    <source>
        <dbReference type="PROSITE-ProRule" id="PRU01211"/>
    </source>
</evidence>
<organism evidence="9">
    <name type="scientific">Alexandrium andersonii</name>
    <dbReference type="NCBI Taxonomy" id="327968"/>
    <lineage>
        <taxon>Eukaryota</taxon>
        <taxon>Sar</taxon>
        <taxon>Alveolata</taxon>
        <taxon>Dinophyceae</taxon>
        <taxon>Gonyaulacales</taxon>
        <taxon>Pyrocystaceae</taxon>
        <taxon>Alexandrium</taxon>
    </lineage>
</organism>
<reference evidence="9" key="1">
    <citation type="submission" date="2021-01" db="EMBL/GenBank/DDBJ databases">
        <authorList>
            <person name="Corre E."/>
            <person name="Pelletier E."/>
            <person name="Niang G."/>
            <person name="Scheremetjew M."/>
            <person name="Finn R."/>
            <person name="Kale V."/>
            <person name="Holt S."/>
            <person name="Cochrane G."/>
            <person name="Meng A."/>
            <person name="Brown T."/>
            <person name="Cohen L."/>
        </authorList>
    </citation>
    <scope>NUCLEOTIDE SEQUENCE</scope>
    <source>
        <strain evidence="9">CCMP2222</strain>
    </source>
</reference>
<dbReference type="Pfam" id="PF01400">
    <property type="entry name" value="Astacin"/>
    <property type="match status" value="1"/>
</dbReference>
<keyword evidence="1" id="KW-0645">Protease</keyword>
<feature type="domain" description="ShKT" evidence="7">
    <location>
        <begin position="63"/>
        <end position="98"/>
    </location>
</feature>
<dbReference type="SUPFAM" id="SSF55486">
    <property type="entry name" value="Metalloproteases ('zincins'), catalytic domain"/>
    <property type="match status" value="1"/>
</dbReference>
<dbReference type="InterPro" id="IPR003582">
    <property type="entry name" value="ShKT_dom"/>
</dbReference>
<evidence type="ECO:0000256" key="3">
    <source>
        <dbReference type="ARBA" id="ARBA00022801"/>
    </source>
</evidence>
<dbReference type="PANTHER" id="PTHR10127">
    <property type="entry name" value="DISCOIDIN, CUB, EGF, LAMININ , AND ZINC METALLOPROTEASE DOMAIN CONTAINING"/>
    <property type="match status" value="1"/>
</dbReference>
<feature type="domain" description="ShKT" evidence="7">
    <location>
        <begin position="100"/>
        <end position="142"/>
    </location>
</feature>
<protein>
    <recommendedName>
        <fullName evidence="10">Metalloendopeptidase</fullName>
    </recommendedName>
</protein>
<evidence type="ECO:0000259" key="7">
    <source>
        <dbReference type="PROSITE" id="PS51670"/>
    </source>
</evidence>
<gene>
    <name evidence="9" type="ORF">AAND1436_LOCUS16228</name>
</gene>
<dbReference type="Gene3D" id="3.40.390.10">
    <property type="entry name" value="Collagenase (Catalytic Domain)"/>
    <property type="match status" value="1"/>
</dbReference>
<accession>A0A7S2C9Z3</accession>
<dbReference type="PROSITE" id="PS51864">
    <property type="entry name" value="ASTACIN"/>
    <property type="match status" value="1"/>
</dbReference>
<dbReference type="PROSITE" id="PS51670">
    <property type="entry name" value="SHKT"/>
    <property type="match status" value="2"/>
</dbReference>
<comment type="caution">
    <text evidence="6">Lacks conserved residue(s) required for the propagation of feature annotation.</text>
</comment>
<dbReference type="GO" id="GO:0046872">
    <property type="term" value="F:metal ion binding"/>
    <property type="evidence" value="ECO:0007669"/>
    <property type="project" value="UniProtKB-KW"/>
</dbReference>
<dbReference type="InterPro" id="IPR024079">
    <property type="entry name" value="MetalloPept_cat_dom_sf"/>
</dbReference>
<keyword evidence="2" id="KW-0479">Metal-binding</keyword>
<dbReference type="Pfam" id="PF01549">
    <property type="entry name" value="ShK"/>
    <property type="match status" value="2"/>
</dbReference>
<feature type="domain" description="Peptidase M12A" evidence="8">
    <location>
        <begin position="1"/>
        <end position="59"/>
    </location>
</feature>
<evidence type="ECO:0000256" key="1">
    <source>
        <dbReference type="ARBA" id="ARBA00022670"/>
    </source>
</evidence>
<evidence type="ECO:0000259" key="8">
    <source>
        <dbReference type="PROSITE" id="PS51864"/>
    </source>
</evidence>
<dbReference type="AlphaFoldDB" id="A0A7S2C9Z3"/>
<evidence type="ECO:0000256" key="2">
    <source>
        <dbReference type="ARBA" id="ARBA00022723"/>
    </source>
</evidence>
<keyword evidence="3" id="KW-0378">Hydrolase</keyword>
<evidence type="ECO:0000256" key="4">
    <source>
        <dbReference type="ARBA" id="ARBA00022833"/>
    </source>
</evidence>
<evidence type="ECO:0008006" key="10">
    <source>
        <dbReference type="Google" id="ProtNLM"/>
    </source>
</evidence>
<evidence type="ECO:0000313" key="9">
    <source>
        <dbReference type="EMBL" id="CAD9418254.1"/>
    </source>
</evidence>
<dbReference type="PANTHER" id="PTHR10127:SF780">
    <property type="entry name" value="METALLOENDOPEPTIDASE"/>
    <property type="match status" value="1"/>
</dbReference>
<name>A0A7S2C9Z3_9DINO</name>
<keyword evidence="5" id="KW-0482">Metalloprotease</keyword>
<dbReference type="EMBL" id="HBGQ01032920">
    <property type="protein sequence ID" value="CAD9418254.1"/>
    <property type="molecule type" value="Transcribed_RNA"/>
</dbReference>
<proteinExistence type="predicted"/>
<sequence>MGSIMHYGSHYFAKTRDNSDETKTIRVKKKDKLGNCQVGQRSFLSSGDILTINRWYGCPGRFCADLNKNCRKFKKKGYCERDYDKWMKANCPHSCGVCECKDEDEDKCPKAAEKGYCVRGDTGSDSNKKWMAAHCPKSCGRCSHDDKSLCKDQHIWGKADGCQRYKDRLYKGKKMCTSRHFRGKCPKTCNLCPHKAYCW</sequence>
<keyword evidence="4" id="KW-0862">Zinc</keyword>
<dbReference type="GO" id="GO:0004222">
    <property type="term" value="F:metalloendopeptidase activity"/>
    <property type="evidence" value="ECO:0007669"/>
    <property type="project" value="InterPro"/>
</dbReference>
<dbReference type="GO" id="GO:0006508">
    <property type="term" value="P:proteolysis"/>
    <property type="evidence" value="ECO:0007669"/>
    <property type="project" value="UniProtKB-KW"/>
</dbReference>
<dbReference type="SMART" id="SM00254">
    <property type="entry name" value="ShKT"/>
    <property type="match status" value="3"/>
</dbReference>
<evidence type="ECO:0000256" key="5">
    <source>
        <dbReference type="ARBA" id="ARBA00023049"/>
    </source>
</evidence>